<feature type="domain" description="Expansin-like CBD" evidence="2">
    <location>
        <begin position="191"/>
        <end position="284"/>
    </location>
</feature>
<comment type="caution">
    <text evidence="3">The sequence shown here is derived from an EMBL/GenBank/DDBJ whole genome shotgun (WGS) entry which is preliminary data.</text>
</comment>
<dbReference type="Gene3D" id="2.120.10.10">
    <property type="match status" value="1"/>
</dbReference>
<gene>
    <name evidence="3" type="ORF">GALL_110000</name>
</gene>
<protein>
    <submittedName>
        <fullName evidence="3">BNR/Asp-box repeat protein</fullName>
    </submittedName>
</protein>
<proteinExistence type="predicted"/>
<dbReference type="EMBL" id="MLJW01000041">
    <property type="protein sequence ID" value="OIR06752.1"/>
    <property type="molecule type" value="Genomic_DNA"/>
</dbReference>
<dbReference type="Pfam" id="PF13088">
    <property type="entry name" value="BNR_2"/>
    <property type="match status" value="1"/>
</dbReference>
<name>A0A1J5SRV0_9ZZZZ</name>
<dbReference type="PANTHER" id="PTHR43752">
    <property type="entry name" value="BNR/ASP-BOX REPEAT FAMILY PROTEIN"/>
    <property type="match status" value="1"/>
</dbReference>
<evidence type="ECO:0000259" key="2">
    <source>
        <dbReference type="PROSITE" id="PS50843"/>
    </source>
</evidence>
<sequence length="369" mass="41660">MPPEITLQLPHKKNNPRNSEGAFIDLADGRLLFVYTRYYGNSWSDNAPATISALISSDGGLTWSKRSRVVVANEGGFNVMSPSLLRLDDQRLGLFYLKKNHLHDCRLFLRTSDDEGRTWSEATRCIPAPGYFVVNNDRVVRLQSGRLLIPAAYHRPKLEGETTALEGWDWRAIALFYHSDDDGRTWAESDDWWSLPVENRSGMQEPGLVELKDGSLYAWARTDTGRQWETTSRDQGMSWSPPQPSQFLSPCSALSMKRIPATGDLLAVWNDHRQKWKLGIPYRSSWERTPLAAAISGDEGKTWKKAKLLETDRHRGFCYPAIHFHKDAVLLAYSCGGIGGGVLQDLCVRKVSLDWLYGPSRKSSKKISS</sequence>
<feature type="region of interest" description="Disordered" evidence="1">
    <location>
        <begin position="1"/>
        <end position="20"/>
    </location>
</feature>
<dbReference type="InterPro" id="IPR011040">
    <property type="entry name" value="Sialidase"/>
</dbReference>
<evidence type="ECO:0000256" key="1">
    <source>
        <dbReference type="SAM" id="MobiDB-lite"/>
    </source>
</evidence>
<dbReference type="CDD" id="cd15482">
    <property type="entry name" value="Sialidase_non-viral"/>
    <property type="match status" value="1"/>
</dbReference>
<dbReference type="InterPro" id="IPR007117">
    <property type="entry name" value="Expansin_CBD"/>
</dbReference>
<dbReference type="AlphaFoldDB" id="A0A1J5SRV0"/>
<accession>A0A1J5SRV0</accession>
<evidence type="ECO:0000313" key="3">
    <source>
        <dbReference type="EMBL" id="OIR06752.1"/>
    </source>
</evidence>
<organism evidence="3">
    <name type="scientific">mine drainage metagenome</name>
    <dbReference type="NCBI Taxonomy" id="410659"/>
    <lineage>
        <taxon>unclassified sequences</taxon>
        <taxon>metagenomes</taxon>
        <taxon>ecological metagenomes</taxon>
    </lineage>
</organism>
<reference evidence="3" key="1">
    <citation type="submission" date="2016-10" db="EMBL/GenBank/DDBJ databases">
        <title>Sequence of Gallionella enrichment culture.</title>
        <authorList>
            <person name="Poehlein A."/>
            <person name="Muehling M."/>
            <person name="Daniel R."/>
        </authorList>
    </citation>
    <scope>NUCLEOTIDE SEQUENCE</scope>
</reference>
<dbReference type="PROSITE" id="PS50843">
    <property type="entry name" value="EXPANSIN_CBD"/>
    <property type="match status" value="1"/>
</dbReference>
<dbReference type="InterPro" id="IPR036278">
    <property type="entry name" value="Sialidase_sf"/>
</dbReference>
<dbReference type="SUPFAM" id="SSF50939">
    <property type="entry name" value="Sialidases"/>
    <property type="match status" value="1"/>
</dbReference>
<dbReference type="PANTHER" id="PTHR43752:SF2">
    <property type="entry name" value="BNR_ASP-BOX REPEAT FAMILY PROTEIN"/>
    <property type="match status" value="1"/>
</dbReference>